<dbReference type="RefSeq" id="WP_147649355.1">
    <property type="nucleotide sequence ID" value="NZ_CP042806.1"/>
</dbReference>
<dbReference type="OrthoDB" id="9795345at2"/>
<dbReference type="Proteomes" id="UP000321820">
    <property type="component" value="Chromosome"/>
</dbReference>
<feature type="compositionally biased region" description="Basic and acidic residues" evidence="1">
    <location>
        <begin position="151"/>
        <end position="167"/>
    </location>
</feature>
<accession>A0A5B9EG19</accession>
<keyword evidence="4" id="KW-1185">Reference proteome</keyword>
<feature type="compositionally biased region" description="Basic residues" evidence="1">
    <location>
        <begin position="176"/>
        <end position="196"/>
    </location>
</feature>
<proteinExistence type="predicted"/>
<sequence length="196" mass="22135">MASKINLIKKYENRRLYDTTNSRYVNLDEVAQMLQRDEDVQVVDATTGEDITRLILTQIIVEDAKTTNSDFPLDVLRQLVIASGRVGQESTLKYMKAMLDLYQNTFRLISPAVNPFGFYPPQPEANPGATDVPHASETGHAARGSQTSHAVKPENEEVDEMKRRLAELEELVSKLGPKKTTHTKKPATRRRRAKIQ</sequence>
<reference evidence="3 4" key="1">
    <citation type="submission" date="2019-08" db="EMBL/GenBank/DDBJ databases">
        <title>Complete genome sequence of Terriglobus albidus strain ORNL.</title>
        <authorList>
            <person name="Podar M."/>
        </authorList>
    </citation>
    <scope>NUCLEOTIDE SEQUENCE [LARGE SCALE GENOMIC DNA]</scope>
    <source>
        <strain evidence="3 4">ORNL</strain>
    </source>
</reference>
<gene>
    <name evidence="3" type="ORF">FTW19_20130</name>
</gene>
<protein>
    <submittedName>
        <fullName evidence="3">Pesticin</fullName>
    </submittedName>
</protein>
<name>A0A5B9EG19_9BACT</name>
<evidence type="ECO:0000313" key="4">
    <source>
        <dbReference type="Proteomes" id="UP000321820"/>
    </source>
</evidence>
<feature type="domain" description="PHA accumulation regulator DNA-binding N-terminal" evidence="2">
    <location>
        <begin position="7"/>
        <end position="65"/>
    </location>
</feature>
<dbReference type="AlphaFoldDB" id="A0A5B9EG19"/>
<organism evidence="3 4">
    <name type="scientific">Terriglobus albidus</name>
    <dbReference type="NCBI Taxonomy" id="1592106"/>
    <lineage>
        <taxon>Bacteria</taxon>
        <taxon>Pseudomonadati</taxon>
        <taxon>Acidobacteriota</taxon>
        <taxon>Terriglobia</taxon>
        <taxon>Terriglobales</taxon>
        <taxon>Acidobacteriaceae</taxon>
        <taxon>Terriglobus</taxon>
    </lineage>
</organism>
<feature type="region of interest" description="Disordered" evidence="1">
    <location>
        <begin position="122"/>
        <end position="196"/>
    </location>
</feature>
<dbReference type="InterPro" id="IPR012909">
    <property type="entry name" value="PHA_DNA-bd_N"/>
</dbReference>
<dbReference type="KEGG" id="talb:FTW19_20130"/>
<evidence type="ECO:0000259" key="2">
    <source>
        <dbReference type="Pfam" id="PF07879"/>
    </source>
</evidence>
<evidence type="ECO:0000313" key="3">
    <source>
        <dbReference type="EMBL" id="QEE30085.1"/>
    </source>
</evidence>
<dbReference type="EMBL" id="CP042806">
    <property type="protein sequence ID" value="QEE30085.1"/>
    <property type="molecule type" value="Genomic_DNA"/>
</dbReference>
<evidence type="ECO:0000256" key="1">
    <source>
        <dbReference type="SAM" id="MobiDB-lite"/>
    </source>
</evidence>
<dbReference type="Pfam" id="PF07879">
    <property type="entry name" value="PHB_acc_N"/>
    <property type="match status" value="1"/>
</dbReference>